<dbReference type="InterPro" id="IPR016156">
    <property type="entry name" value="FAD/NAD-linked_Rdtase_dimer_sf"/>
</dbReference>
<dbReference type="InterPro" id="IPR036188">
    <property type="entry name" value="FAD/NAD-bd_sf"/>
</dbReference>
<dbReference type="RefSeq" id="WP_087431678.1">
    <property type="nucleotide sequence ID" value="NZ_JAMDLV010000034.1"/>
</dbReference>
<evidence type="ECO:0000256" key="8">
    <source>
        <dbReference type="ARBA" id="ARBA00023157"/>
    </source>
</evidence>
<organism evidence="14 15">
    <name type="scientific">Paenibacillus apiarius</name>
    <dbReference type="NCBI Taxonomy" id="46240"/>
    <lineage>
        <taxon>Bacteria</taxon>
        <taxon>Bacillati</taxon>
        <taxon>Bacillota</taxon>
        <taxon>Bacilli</taxon>
        <taxon>Bacillales</taxon>
        <taxon>Paenibacillaceae</taxon>
        <taxon>Paenibacillus</taxon>
    </lineage>
</organism>
<dbReference type="Gene3D" id="3.30.390.30">
    <property type="match status" value="1"/>
</dbReference>
<dbReference type="Proteomes" id="UP001207626">
    <property type="component" value="Unassembled WGS sequence"/>
</dbReference>
<protein>
    <recommendedName>
        <fullName evidence="3 11">Dihydrolipoyl dehydrogenase</fullName>
        <ecNumber evidence="2 11">1.8.1.4</ecNumber>
    </recommendedName>
</protein>
<dbReference type="PANTHER" id="PTHR22912:SF160">
    <property type="entry name" value="DIHYDROLIPOYL DEHYDROGENASE"/>
    <property type="match status" value="1"/>
</dbReference>
<gene>
    <name evidence="14" type="primary">lpdA</name>
    <name evidence="14" type="ORF">M5X09_20215</name>
</gene>
<dbReference type="EMBL" id="JAMDLW010000029">
    <property type="protein sequence ID" value="MCY9521964.1"/>
    <property type="molecule type" value="Genomic_DNA"/>
</dbReference>
<evidence type="ECO:0000313" key="15">
    <source>
        <dbReference type="Proteomes" id="UP001207626"/>
    </source>
</evidence>
<dbReference type="InterPro" id="IPR012999">
    <property type="entry name" value="Pyr_OxRdtase_I_AS"/>
</dbReference>
<evidence type="ECO:0000256" key="2">
    <source>
        <dbReference type="ARBA" id="ARBA00012608"/>
    </source>
</evidence>
<keyword evidence="15" id="KW-1185">Reference proteome</keyword>
<evidence type="ECO:0000256" key="7">
    <source>
        <dbReference type="ARBA" id="ARBA00023027"/>
    </source>
</evidence>
<reference evidence="14 15" key="1">
    <citation type="submission" date="2022-05" db="EMBL/GenBank/DDBJ databases">
        <title>Genome Sequencing of Bee-Associated Microbes.</title>
        <authorList>
            <person name="Dunlap C."/>
        </authorList>
    </citation>
    <scope>NUCLEOTIDE SEQUENCE [LARGE SCALE GENOMIC DNA]</scope>
    <source>
        <strain evidence="14 15">NRRL NRS-1438</strain>
    </source>
</reference>
<evidence type="ECO:0000256" key="11">
    <source>
        <dbReference type="RuleBase" id="RU003692"/>
    </source>
</evidence>
<feature type="domain" description="Pyridine nucleotide-disulphide oxidoreductase dimerisation" evidence="12">
    <location>
        <begin position="352"/>
        <end position="460"/>
    </location>
</feature>
<comment type="caution">
    <text evidence="14">The sequence shown here is derived from an EMBL/GenBank/DDBJ whole genome shotgun (WGS) entry which is preliminary data.</text>
</comment>
<evidence type="ECO:0000256" key="3">
    <source>
        <dbReference type="ARBA" id="ARBA00016961"/>
    </source>
</evidence>
<dbReference type="InterPro" id="IPR006258">
    <property type="entry name" value="Lipoamide_DH"/>
</dbReference>
<evidence type="ECO:0000259" key="13">
    <source>
        <dbReference type="Pfam" id="PF07992"/>
    </source>
</evidence>
<sequence length="480" mass="50031">MVVGEIAVETDVVVIGGGPGGYTAAIRLGQLGKSVVLVEKEELGGVCLNSGCIPSKALIHAAGLLHDAKSASKMGIRTEAAAIAFDLPVWQEWKSGIVRRLRGGVGQLCAANGVTVVKGSAVFLSADRIGVETESGFETYKFQQAIVATGSRPHIPSFAEAGDPRILTSTEALQAAQLPVSLAIVGSGYIGIELGMAFAKLGCRVTLIEREERILPLVDASLAEEVKRRAGKLGMSIKTSTTVRTAVAHEDRVELHVESQRQGEEVIACDKVLVTIGRVPNTETIGLSQAGVAVDDRGYVEVDAECRTNVSHIFAIGDITPGPALAHRAAKQGTVAAEVIGGLPSAVDSPYVPYVIFSDPQIAGVGLTREEAQRQGMKVKTGRFPFRANGYALAAGKTDGFAEAVVDADSHLLLGMHAVGADAANLIGQGAIALELAAKAEDVALTVHPHPTLSEGWLEAAAAALGHAIHIVNERGLEHE</sequence>
<keyword evidence="9 11" id="KW-0676">Redox-active center</keyword>
<name>A0ABT4DX87_9BACL</name>
<dbReference type="InterPro" id="IPR001100">
    <property type="entry name" value="Pyr_nuc-diS_OxRdtase"/>
</dbReference>
<keyword evidence="8" id="KW-1015">Disulfide bond</keyword>
<evidence type="ECO:0000256" key="5">
    <source>
        <dbReference type="ARBA" id="ARBA00022827"/>
    </source>
</evidence>
<feature type="domain" description="FAD/NAD(P)-binding" evidence="13">
    <location>
        <begin position="11"/>
        <end position="333"/>
    </location>
</feature>
<dbReference type="Pfam" id="PF07992">
    <property type="entry name" value="Pyr_redox_2"/>
    <property type="match status" value="1"/>
</dbReference>
<evidence type="ECO:0000313" key="14">
    <source>
        <dbReference type="EMBL" id="MCY9521964.1"/>
    </source>
</evidence>
<keyword evidence="6 11" id="KW-0560">Oxidoreductase</keyword>
<accession>A0ABT4DX87</accession>
<keyword evidence="4 11" id="KW-0285">Flavoprotein</keyword>
<dbReference type="PRINTS" id="PR00411">
    <property type="entry name" value="PNDRDTASEI"/>
</dbReference>
<dbReference type="NCBIfam" id="TIGR01350">
    <property type="entry name" value="lipoamide_DH"/>
    <property type="match status" value="1"/>
</dbReference>
<evidence type="ECO:0000256" key="4">
    <source>
        <dbReference type="ARBA" id="ARBA00022630"/>
    </source>
</evidence>
<proteinExistence type="inferred from homology"/>
<comment type="similarity">
    <text evidence="1 11">Belongs to the class-I pyridine nucleotide-disulfide oxidoreductase family.</text>
</comment>
<keyword evidence="7 11" id="KW-0520">NAD</keyword>
<comment type="cofactor">
    <cofactor evidence="11">
        <name>FAD</name>
        <dbReference type="ChEBI" id="CHEBI:57692"/>
    </cofactor>
    <text evidence="11">Binds 1 FAD per subunit.</text>
</comment>
<evidence type="ECO:0000256" key="10">
    <source>
        <dbReference type="ARBA" id="ARBA00049187"/>
    </source>
</evidence>
<comment type="miscellaneous">
    <text evidence="11">The active site is a redox-active disulfide bond.</text>
</comment>
<evidence type="ECO:0000256" key="1">
    <source>
        <dbReference type="ARBA" id="ARBA00007532"/>
    </source>
</evidence>
<dbReference type="PANTHER" id="PTHR22912">
    <property type="entry name" value="DISULFIDE OXIDOREDUCTASE"/>
    <property type="match status" value="1"/>
</dbReference>
<comment type="catalytic activity">
    <reaction evidence="10 11">
        <text>N(6)-[(R)-dihydrolipoyl]-L-lysyl-[protein] + NAD(+) = N(6)-[(R)-lipoyl]-L-lysyl-[protein] + NADH + H(+)</text>
        <dbReference type="Rhea" id="RHEA:15045"/>
        <dbReference type="Rhea" id="RHEA-COMP:10474"/>
        <dbReference type="Rhea" id="RHEA-COMP:10475"/>
        <dbReference type="ChEBI" id="CHEBI:15378"/>
        <dbReference type="ChEBI" id="CHEBI:57540"/>
        <dbReference type="ChEBI" id="CHEBI:57945"/>
        <dbReference type="ChEBI" id="CHEBI:83099"/>
        <dbReference type="ChEBI" id="CHEBI:83100"/>
        <dbReference type="EC" id="1.8.1.4"/>
    </reaction>
</comment>
<dbReference type="InterPro" id="IPR004099">
    <property type="entry name" value="Pyr_nucl-diS_OxRdtase_dimer"/>
</dbReference>
<dbReference type="PRINTS" id="PR00368">
    <property type="entry name" value="FADPNR"/>
</dbReference>
<evidence type="ECO:0000256" key="9">
    <source>
        <dbReference type="ARBA" id="ARBA00023284"/>
    </source>
</evidence>
<dbReference type="Pfam" id="PF02852">
    <property type="entry name" value="Pyr_redox_dim"/>
    <property type="match status" value="1"/>
</dbReference>
<dbReference type="PIRSF" id="PIRSF000350">
    <property type="entry name" value="Mercury_reductase_MerA"/>
    <property type="match status" value="1"/>
</dbReference>
<dbReference type="GO" id="GO:0004148">
    <property type="term" value="F:dihydrolipoyl dehydrogenase (NADH) activity"/>
    <property type="evidence" value="ECO:0007669"/>
    <property type="project" value="UniProtKB-EC"/>
</dbReference>
<dbReference type="InterPro" id="IPR023753">
    <property type="entry name" value="FAD/NAD-binding_dom"/>
</dbReference>
<dbReference type="SUPFAM" id="SSF55424">
    <property type="entry name" value="FAD/NAD-linked reductases, dimerisation (C-terminal) domain"/>
    <property type="match status" value="1"/>
</dbReference>
<evidence type="ECO:0000256" key="6">
    <source>
        <dbReference type="ARBA" id="ARBA00023002"/>
    </source>
</evidence>
<dbReference type="InterPro" id="IPR050151">
    <property type="entry name" value="Class-I_Pyr_Nuc-Dis_Oxidored"/>
</dbReference>
<dbReference type="PROSITE" id="PS00076">
    <property type="entry name" value="PYRIDINE_REDOX_1"/>
    <property type="match status" value="1"/>
</dbReference>
<evidence type="ECO:0000259" key="12">
    <source>
        <dbReference type="Pfam" id="PF02852"/>
    </source>
</evidence>
<dbReference type="Gene3D" id="3.50.50.60">
    <property type="entry name" value="FAD/NAD(P)-binding domain"/>
    <property type="match status" value="2"/>
</dbReference>
<dbReference type="SUPFAM" id="SSF51905">
    <property type="entry name" value="FAD/NAD(P)-binding domain"/>
    <property type="match status" value="1"/>
</dbReference>
<keyword evidence="5 11" id="KW-0274">FAD</keyword>
<dbReference type="EC" id="1.8.1.4" evidence="2 11"/>